<feature type="region of interest" description="Disordered" evidence="1">
    <location>
        <begin position="120"/>
        <end position="154"/>
    </location>
</feature>
<dbReference type="EMBL" id="MU859168">
    <property type="protein sequence ID" value="KAK3950721.1"/>
    <property type="molecule type" value="Genomic_DNA"/>
</dbReference>
<evidence type="ECO:0000313" key="2">
    <source>
        <dbReference type="EMBL" id="KAK3950721.1"/>
    </source>
</evidence>
<sequence length="224" mass="24434">MSSPGPDSQPEEIDVSQPSNTSSSIPDVPSSTSNTPNTPARPTPSLSINVPGAFDLSSIPATLSLSGSLINGHSFPSRYGDDKMVIYSGNAAECPRRFIIYVDLTGDMHGDKIEILKKQEEDKDVEEKEKKEEDKDQELRSGQQRQRVPYWVASRDSRSDRHLQYLRVEATRSVFPWQPPTTPSSLDQTPSGSPAELPVVEAPVESKPGSPGDLLDSEATDSPQ</sequence>
<feature type="compositionally biased region" description="Low complexity" evidence="1">
    <location>
        <begin position="19"/>
        <end position="34"/>
    </location>
</feature>
<feature type="compositionally biased region" description="Polar residues" evidence="1">
    <location>
        <begin position="183"/>
        <end position="192"/>
    </location>
</feature>
<protein>
    <submittedName>
        <fullName evidence="2">Uncharacterized protein</fullName>
    </submittedName>
</protein>
<proteinExistence type="predicted"/>
<keyword evidence="3" id="KW-1185">Reference proteome</keyword>
<feature type="region of interest" description="Disordered" evidence="1">
    <location>
        <begin position="170"/>
        <end position="224"/>
    </location>
</feature>
<dbReference type="AlphaFoldDB" id="A0AAN6SF53"/>
<feature type="compositionally biased region" description="Acidic residues" evidence="1">
    <location>
        <begin position="215"/>
        <end position="224"/>
    </location>
</feature>
<feature type="non-terminal residue" evidence="2">
    <location>
        <position position="224"/>
    </location>
</feature>
<feature type="compositionally biased region" description="Polar residues" evidence="1">
    <location>
        <begin position="35"/>
        <end position="46"/>
    </location>
</feature>
<dbReference type="Proteomes" id="UP001303222">
    <property type="component" value="Unassembled WGS sequence"/>
</dbReference>
<gene>
    <name evidence="2" type="ORF">QBC32DRAFT_178090</name>
</gene>
<accession>A0AAN6SF53</accession>
<organism evidence="2 3">
    <name type="scientific">Pseudoneurospora amorphoporcata</name>
    <dbReference type="NCBI Taxonomy" id="241081"/>
    <lineage>
        <taxon>Eukaryota</taxon>
        <taxon>Fungi</taxon>
        <taxon>Dikarya</taxon>
        <taxon>Ascomycota</taxon>
        <taxon>Pezizomycotina</taxon>
        <taxon>Sordariomycetes</taxon>
        <taxon>Sordariomycetidae</taxon>
        <taxon>Sordariales</taxon>
        <taxon>Sordariaceae</taxon>
        <taxon>Pseudoneurospora</taxon>
    </lineage>
</organism>
<feature type="compositionally biased region" description="Basic and acidic residues" evidence="1">
    <location>
        <begin position="120"/>
        <end position="139"/>
    </location>
</feature>
<reference evidence="2" key="2">
    <citation type="submission" date="2023-06" db="EMBL/GenBank/DDBJ databases">
        <authorList>
            <consortium name="Lawrence Berkeley National Laboratory"/>
            <person name="Mondo S.J."/>
            <person name="Hensen N."/>
            <person name="Bonometti L."/>
            <person name="Westerberg I."/>
            <person name="Brannstrom I.O."/>
            <person name="Guillou S."/>
            <person name="Cros-Aarteil S."/>
            <person name="Calhoun S."/>
            <person name="Haridas S."/>
            <person name="Kuo A."/>
            <person name="Pangilinan J."/>
            <person name="Riley R."/>
            <person name="Labutti K."/>
            <person name="Andreopoulos B."/>
            <person name="Lipzen A."/>
            <person name="Chen C."/>
            <person name="Yanf M."/>
            <person name="Daum C."/>
            <person name="Ng V."/>
            <person name="Clum A."/>
            <person name="Steindorff A."/>
            <person name="Ohm R."/>
            <person name="Martin F."/>
            <person name="Silar P."/>
            <person name="Natvig D."/>
            <person name="Lalanne C."/>
            <person name="Gautier V."/>
            <person name="Ament-Velasquez S.L."/>
            <person name="Kruys A."/>
            <person name="Hutchinson M.I."/>
            <person name="Powell A.J."/>
            <person name="Barry K."/>
            <person name="Miller A.N."/>
            <person name="Grigoriev I.V."/>
            <person name="Debuchy R."/>
            <person name="Gladieux P."/>
            <person name="Thoren M.H."/>
            <person name="Johannesson H."/>
        </authorList>
    </citation>
    <scope>NUCLEOTIDE SEQUENCE</scope>
    <source>
        <strain evidence="2">CBS 626.80</strain>
    </source>
</reference>
<name>A0AAN6SF53_9PEZI</name>
<evidence type="ECO:0000256" key="1">
    <source>
        <dbReference type="SAM" id="MobiDB-lite"/>
    </source>
</evidence>
<evidence type="ECO:0000313" key="3">
    <source>
        <dbReference type="Proteomes" id="UP001303222"/>
    </source>
</evidence>
<feature type="region of interest" description="Disordered" evidence="1">
    <location>
        <begin position="1"/>
        <end position="46"/>
    </location>
</feature>
<reference evidence="2" key="1">
    <citation type="journal article" date="2023" name="Mol. Phylogenet. Evol.">
        <title>Genome-scale phylogeny and comparative genomics of the fungal order Sordariales.</title>
        <authorList>
            <person name="Hensen N."/>
            <person name="Bonometti L."/>
            <person name="Westerberg I."/>
            <person name="Brannstrom I.O."/>
            <person name="Guillou S."/>
            <person name="Cros-Aarteil S."/>
            <person name="Calhoun S."/>
            <person name="Haridas S."/>
            <person name="Kuo A."/>
            <person name="Mondo S."/>
            <person name="Pangilinan J."/>
            <person name="Riley R."/>
            <person name="LaButti K."/>
            <person name="Andreopoulos B."/>
            <person name="Lipzen A."/>
            <person name="Chen C."/>
            <person name="Yan M."/>
            <person name="Daum C."/>
            <person name="Ng V."/>
            <person name="Clum A."/>
            <person name="Steindorff A."/>
            <person name="Ohm R.A."/>
            <person name="Martin F."/>
            <person name="Silar P."/>
            <person name="Natvig D.O."/>
            <person name="Lalanne C."/>
            <person name="Gautier V."/>
            <person name="Ament-Velasquez S.L."/>
            <person name="Kruys A."/>
            <person name="Hutchinson M.I."/>
            <person name="Powell A.J."/>
            <person name="Barry K."/>
            <person name="Miller A.N."/>
            <person name="Grigoriev I.V."/>
            <person name="Debuchy R."/>
            <person name="Gladieux P."/>
            <person name="Hiltunen Thoren M."/>
            <person name="Johannesson H."/>
        </authorList>
    </citation>
    <scope>NUCLEOTIDE SEQUENCE</scope>
    <source>
        <strain evidence="2">CBS 626.80</strain>
    </source>
</reference>
<comment type="caution">
    <text evidence="2">The sequence shown here is derived from an EMBL/GenBank/DDBJ whole genome shotgun (WGS) entry which is preliminary data.</text>
</comment>